<reference evidence="3" key="1">
    <citation type="submission" date="2017-04" db="EMBL/GenBank/DDBJ databases">
        <authorList>
            <person name="Varghese N."/>
            <person name="Submissions S."/>
        </authorList>
    </citation>
    <scope>NUCLEOTIDE SEQUENCE [LARGE SCALE GENOMIC DNA]</scope>
    <source>
        <strain evidence="3">RKEM611</strain>
    </source>
</reference>
<protein>
    <recommendedName>
        <fullName evidence="4">Lipoprotein</fullName>
    </recommendedName>
</protein>
<keyword evidence="3" id="KW-1185">Reference proteome</keyword>
<proteinExistence type="predicted"/>
<feature type="region of interest" description="Disordered" evidence="1">
    <location>
        <begin position="135"/>
        <end position="161"/>
    </location>
</feature>
<sequence>MKKGIIIPALVSMMGLVSCGDSSDDSSGDSASTRTTTGTVEASTVSDLGLTGALSLDLPDALEDTSSSLRLQGSKSMEACLMRASAKQLITQIQMAASTLCHVEAEGSTIPWNTAVILDFSSLEAAALTKRAALQGDTPPDLGDLPEGGEIGEEGAPTGAGGDDFSMPMLGIYTDDTDGDNVSIYICEGEDESSMTLVQSFTITGSKTVTNAAGESVKASKGTMHMGMSDDTFGTFKGAIAYDNNFTVTDTNSMSMEVKFEFDGFSFAQKFGFDENSSISTVSISETGTMDFGDGDPFTFKNAGIGAFDADNGHVFYSYEGFGDTFATRACVDSESYLVDCTDTKLQSGGALYLTTDDVPTVLTSSFTPAEPSGFDCSAQTWTTVTPATDDATIAAHEACDEDLISSISEDDSMSACFTGYAQSDEPATIVFEEEESSGPAVEVEAPTAE</sequence>
<name>A0A1Y6BN53_9BACT</name>
<dbReference type="EMBL" id="FWZT01000005">
    <property type="protein sequence ID" value="SMF12398.1"/>
    <property type="molecule type" value="Genomic_DNA"/>
</dbReference>
<dbReference type="Proteomes" id="UP000192907">
    <property type="component" value="Unassembled WGS sequence"/>
</dbReference>
<feature type="region of interest" description="Disordered" evidence="1">
    <location>
        <begin position="21"/>
        <end position="40"/>
    </location>
</feature>
<organism evidence="2 3">
    <name type="scientific">Pseudobacteriovorax antillogorgiicola</name>
    <dbReference type="NCBI Taxonomy" id="1513793"/>
    <lineage>
        <taxon>Bacteria</taxon>
        <taxon>Pseudomonadati</taxon>
        <taxon>Bdellovibrionota</taxon>
        <taxon>Oligoflexia</taxon>
        <taxon>Oligoflexales</taxon>
        <taxon>Pseudobacteriovoracaceae</taxon>
        <taxon>Pseudobacteriovorax</taxon>
    </lineage>
</organism>
<dbReference type="AlphaFoldDB" id="A0A1Y6BN53"/>
<evidence type="ECO:0000256" key="1">
    <source>
        <dbReference type="SAM" id="MobiDB-lite"/>
    </source>
</evidence>
<evidence type="ECO:0008006" key="4">
    <source>
        <dbReference type="Google" id="ProtNLM"/>
    </source>
</evidence>
<gene>
    <name evidence="2" type="ORF">SAMN06296036_105160</name>
</gene>
<evidence type="ECO:0000313" key="2">
    <source>
        <dbReference type="EMBL" id="SMF12398.1"/>
    </source>
</evidence>
<dbReference type="PROSITE" id="PS51257">
    <property type="entry name" value="PROKAR_LIPOPROTEIN"/>
    <property type="match status" value="1"/>
</dbReference>
<evidence type="ECO:0000313" key="3">
    <source>
        <dbReference type="Proteomes" id="UP000192907"/>
    </source>
</evidence>
<accession>A0A1Y6BN53</accession>
<dbReference type="RefSeq" id="WP_132317385.1">
    <property type="nucleotide sequence ID" value="NZ_FWZT01000005.1"/>
</dbReference>
<feature type="compositionally biased region" description="Low complexity" evidence="1">
    <location>
        <begin position="28"/>
        <end position="40"/>
    </location>
</feature>